<keyword evidence="2" id="KW-1185">Reference proteome</keyword>
<gene>
    <name evidence="1" type="ORF">C8Q69DRAFT_452475</name>
</gene>
<dbReference type="PANTHER" id="PTHR28255:SF1">
    <property type="entry name" value="UPF0303 PROTEIN YBR137W"/>
    <property type="match status" value="1"/>
</dbReference>
<dbReference type="Gene3D" id="3.30.450.150">
    <property type="entry name" value="Haem-degrading domain"/>
    <property type="match status" value="1"/>
</dbReference>
<dbReference type="FunFam" id="3.30.450.150:FF:000005">
    <property type="entry name" value="UPF0303 protein Ping_1243"/>
    <property type="match status" value="1"/>
</dbReference>
<dbReference type="GO" id="GO:0006620">
    <property type="term" value="P:post-translational protein targeting to endoplasmic reticulum membrane"/>
    <property type="evidence" value="ECO:0007669"/>
    <property type="project" value="TreeGrafter"/>
</dbReference>
<sequence length="193" mass="20607">MAAKLEGRLGAAATDPTELALQETSPSAIFPSFTATTAWSLGLALRSRILSLPDDQRKPALISIALNGPEPHVIFQCATEPGTVPDNDHWVRRKRNAVLRWGSSTWLLRRKMVAGLGGTEANVEAAFVRKYALKSSNGGDIPDDYAIHGGGFPVRVKGVAGIVGVIVVSGLKQQDDHQVIVETVKAFIEQGGQ</sequence>
<dbReference type="VEuPathDB" id="FungiDB:C8Q69DRAFT_452475"/>
<proteinExistence type="predicted"/>
<organism evidence="1 2">
    <name type="scientific">Byssochlamys spectabilis</name>
    <name type="common">Paecilomyces variotii</name>
    <dbReference type="NCBI Taxonomy" id="264951"/>
    <lineage>
        <taxon>Eukaryota</taxon>
        <taxon>Fungi</taxon>
        <taxon>Dikarya</taxon>
        <taxon>Ascomycota</taxon>
        <taxon>Pezizomycotina</taxon>
        <taxon>Eurotiomycetes</taxon>
        <taxon>Eurotiomycetidae</taxon>
        <taxon>Eurotiales</taxon>
        <taxon>Thermoascaceae</taxon>
        <taxon>Paecilomyces</taxon>
    </lineage>
</organism>
<comment type="caution">
    <text evidence="1">The sequence shown here is derived from an EMBL/GenBank/DDBJ whole genome shotgun (WGS) entry which is preliminary data.</text>
</comment>
<dbReference type="RefSeq" id="XP_028489445.1">
    <property type="nucleotide sequence ID" value="XM_028629568.1"/>
</dbReference>
<dbReference type="GeneID" id="39598845"/>
<dbReference type="InterPro" id="IPR005624">
    <property type="entry name" value="PduO/GlcC-like"/>
</dbReference>
<evidence type="ECO:0000313" key="1">
    <source>
        <dbReference type="EMBL" id="RWQ99800.1"/>
    </source>
</evidence>
<dbReference type="STRING" id="264951.A0A443I6R3"/>
<reference evidence="1 2" key="1">
    <citation type="journal article" date="2018" name="Front. Microbiol.">
        <title>Genomic and genetic insights into a cosmopolitan fungus, Paecilomyces variotii (Eurotiales).</title>
        <authorList>
            <person name="Urquhart A.S."/>
            <person name="Mondo S.J."/>
            <person name="Makela M.R."/>
            <person name="Hane J.K."/>
            <person name="Wiebenga A."/>
            <person name="He G."/>
            <person name="Mihaltcheva S."/>
            <person name="Pangilinan J."/>
            <person name="Lipzen A."/>
            <person name="Barry K."/>
            <person name="de Vries R.P."/>
            <person name="Grigoriev I.V."/>
            <person name="Idnurm A."/>
        </authorList>
    </citation>
    <scope>NUCLEOTIDE SEQUENCE [LARGE SCALE GENOMIC DNA]</scope>
    <source>
        <strain evidence="1 2">CBS 101075</strain>
    </source>
</reference>
<dbReference type="EMBL" id="RCNU01000001">
    <property type="protein sequence ID" value="RWQ99800.1"/>
    <property type="molecule type" value="Genomic_DNA"/>
</dbReference>
<evidence type="ECO:0000313" key="2">
    <source>
        <dbReference type="Proteomes" id="UP000283841"/>
    </source>
</evidence>
<dbReference type="Pfam" id="PF03928">
    <property type="entry name" value="HbpS-like"/>
    <property type="match status" value="1"/>
</dbReference>
<dbReference type="AlphaFoldDB" id="A0A443I6R3"/>
<dbReference type="PANTHER" id="PTHR28255">
    <property type="match status" value="1"/>
</dbReference>
<protein>
    <submittedName>
        <fullName evidence="1">DUF967 domain protein</fullName>
    </submittedName>
</protein>
<accession>A0A443I6R3</accession>
<dbReference type="Proteomes" id="UP000283841">
    <property type="component" value="Unassembled WGS sequence"/>
</dbReference>
<name>A0A443I6R3_BYSSP</name>
<dbReference type="GO" id="GO:0072380">
    <property type="term" value="C:TRC complex"/>
    <property type="evidence" value="ECO:0007669"/>
    <property type="project" value="TreeGrafter"/>
</dbReference>
<dbReference type="InterPro" id="IPR010371">
    <property type="entry name" value="YBR137W-like"/>
</dbReference>
<dbReference type="SUPFAM" id="SSF143744">
    <property type="entry name" value="GlcG-like"/>
    <property type="match status" value="1"/>
</dbReference>
<dbReference type="InterPro" id="IPR038084">
    <property type="entry name" value="PduO/GlcC-like_sf"/>
</dbReference>